<dbReference type="Proteomes" id="UP000218244">
    <property type="component" value="Chromosome"/>
</dbReference>
<organism evidence="4 5">
    <name type="scientific">Corynebacterium suranareeae</name>
    <dbReference type="NCBI Taxonomy" id="2506452"/>
    <lineage>
        <taxon>Bacteria</taxon>
        <taxon>Bacillati</taxon>
        <taxon>Actinomycetota</taxon>
        <taxon>Actinomycetes</taxon>
        <taxon>Mycobacteriales</taxon>
        <taxon>Corynebacteriaceae</taxon>
        <taxon>Corynebacterium</taxon>
    </lineage>
</organism>
<dbReference type="PROSITE" id="PS51841">
    <property type="entry name" value="LTD"/>
    <property type="match status" value="1"/>
</dbReference>
<evidence type="ECO:0000256" key="1">
    <source>
        <dbReference type="SAM" id="MobiDB-lite"/>
    </source>
</evidence>
<gene>
    <name evidence="4" type="ORF">N24_3148</name>
</gene>
<dbReference type="Pfam" id="PF00149">
    <property type="entry name" value="Metallophos"/>
    <property type="match status" value="1"/>
</dbReference>
<dbReference type="InterPro" id="IPR029052">
    <property type="entry name" value="Metallo-depent_PP-like"/>
</dbReference>
<keyword evidence="2" id="KW-0812">Transmembrane</keyword>
<keyword evidence="2" id="KW-1133">Transmembrane helix</keyword>
<reference evidence="4 5" key="1">
    <citation type="submission" date="2016-02" db="EMBL/GenBank/DDBJ databases">
        <title>Corynebacterium glutamicum N24 whole genome sequencing project.</title>
        <authorList>
            <person name="Matsutani M."/>
            <person name="Nangtapong N."/>
            <person name="Yakushi T."/>
            <person name="Matsushita K."/>
        </authorList>
    </citation>
    <scope>NUCLEOTIDE SEQUENCE [LARGE SCALE GENOMIC DNA]</scope>
    <source>
        <strain evidence="4 5">N24</strain>
    </source>
</reference>
<dbReference type="PANTHER" id="PTHR43143">
    <property type="entry name" value="METALLOPHOSPHOESTERASE, CALCINEURIN SUPERFAMILY"/>
    <property type="match status" value="1"/>
</dbReference>
<evidence type="ECO:0000256" key="2">
    <source>
        <dbReference type="SAM" id="Phobius"/>
    </source>
</evidence>
<keyword evidence="5" id="KW-1185">Reference proteome</keyword>
<dbReference type="SUPFAM" id="SSF56300">
    <property type="entry name" value="Metallo-dependent phosphatases"/>
    <property type="match status" value="1"/>
</dbReference>
<dbReference type="KEGG" id="csur:N24_3148"/>
<evidence type="ECO:0000259" key="3">
    <source>
        <dbReference type="PROSITE" id="PS51841"/>
    </source>
</evidence>
<dbReference type="PIRSF" id="PIRSF036444">
    <property type="entry name" value="Pesterase_YvnB"/>
    <property type="match status" value="1"/>
</dbReference>
<dbReference type="EMBL" id="AP017369">
    <property type="protein sequence ID" value="BAU97410.1"/>
    <property type="molecule type" value="Genomic_DNA"/>
</dbReference>
<dbReference type="InterPro" id="IPR001322">
    <property type="entry name" value="Lamin_tail_dom"/>
</dbReference>
<dbReference type="RefSeq" id="WP_096459373.1">
    <property type="nucleotide sequence ID" value="NZ_AP017369.1"/>
</dbReference>
<dbReference type="CDD" id="cd07399">
    <property type="entry name" value="MPP_YvnB"/>
    <property type="match status" value="1"/>
</dbReference>
<dbReference type="GO" id="GO:0005975">
    <property type="term" value="P:carbohydrate metabolic process"/>
    <property type="evidence" value="ECO:0007669"/>
    <property type="project" value="UniProtKB-ARBA"/>
</dbReference>
<dbReference type="PANTHER" id="PTHR43143:SF5">
    <property type="entry name" value="SECRETED PROTEIN"/>
    <property type="match status" value="1"/>
</dbReference>
<dbReference type="Pfam" id="PF17963">
    <property type="entry name" value="Big_9"/>
    <property type="match status" value="1"/>
</dbReference>
<sequence length="1462" mass="157638">MKISKLGLRIAVTATATTTALTLGSSHMVVAQETDLLGNVAEALMAVPSDLVVTEILPDNTGYDNFEFFEVHNTGTSPVTIGEGEYTFSYSYDDAADTSRDKALDLGETITVDAGETIVVWIEYSTSTVDTAAFSEQEFRDFYGMDSSARIFRATGQSGLANGGDRGIRVLYNGEISGWSHYPSDSAAAQKGIDFALPQVGEQASVPVRTKTDPTPGMITADQLIPGGPTAPDEPEDPAGSLFEGLTSPSTAAPLILTELMVNSTNIGSSDGFEYVEITNTTAEPIDFSDYTLNYLYPQDEFTNTNAAVWAAEPGDVIIEPGKSLVFWIKNGPNDDATVADFNAEYGTNLEAGKDLVEISSGGMANGSARGMQIQTNTGHMVNRGFYNMAGASDVKTNQGLHYVVDESDLQKQSLLGSGAPTPGRVHKTQLPNPLSPVVADSSAPNITDNTAGSINPAEPFTFSFNIADDIQVRTATLNVTSSAGEAATTINLTEDNGTFSWTLPAADLTGKSWFEYTVSATDGFNHVTTEPVRVNVDGANTDPLRINLEENQWVSGTTDVIGASNVFGDKLELLIDDAPAVTNSSLSAAPTFAMEVTQTDTFFRNGILAGGEELHIFDQGTYANIETISTPVPLYHINEDGTLTVSVYAGTKAAPEIDLDENNDDFQIRNLRLILPDGRTLTPAGITDSNAWLNMGDSAGKLDFFDATFTLPEDAFTGVAHAWDTTESTDGEHYITISREDGESISRTVRVDNTAPELAVSGVEEGQELRGAVEINAQASDAGAGVKSIETLLDGERVQLPLTTGSIALDKGEHTLVIRAEDEVGNRTEKTITFSTPDENPISGDYAPSNGATVDVGDVKLSARASDPSGDALKMTFLEADAPKLDSGRIRMSSGTVEDAGSVKRNEAKLLERGDVEKLSSLDGLGVEVASDAALPYQLFEVDAADALAADTDVRLNWAGSADGRAQVIMYVFYGEAWVEVDRYLTGDELEEFTLQGTVNAEKFAIDGTVTVLIQHSEGFAGADHSTRISDVTAAHPDDVARSEYNFTLAWESDTQYYNQEFHEHQTKIHDYLLAERENKNIQFLFHTGDVVDDWDQPAQWDAANPEYQRLDEAGLPYSVLAGNHDVGHTSNDYTEFSRHFGEHRYADNPWYGESYKDNRGHYDLFSAGGIDFINVAMGWGPGDEEIAWMNDVLAKHPERVAIINLHEFMLTTGGLGPIPQRILDEVAATNPNVRMIMSGHYHDAFQRTDSFDDDGDGVDDRTVTSMLFDYQGLPEGGQGYLRLLHFDNQGQKMMVRTYSPSLEDYNSDDPSLMGPADDPNMYQEFDISYEQLGIKPEGRTLISDSFSADFLTSNEIGAVENTPSGEVASVVWKDVAEGRHSWFVRSEDQYGGIEISPVQSFIAGEEANGNEPGVGSSSGSSSHDLWGAIAGFFAGAAALAGAAFAFVPGIWDYVVGAFKR</sequence>
<keyword evidence="2" id="KW-0472">Membrane</keyword>
<feature type="domain" description="LTD" evidence="3">
    <location>
        <begin position="248"/>
        <end position="370"/>
    </location>
</feature>
<feature type="transmembrane region" description="Helical" evidence="2">
    <location>
        <begin position="1427"/>
        <end position="1453"/>
    </location>
</feature>
<proteinExistence type="predicted"/>
<dbReference type="InterPro" id="IPR051918">
    <property type="entry name" value="STPP_CPPED1"/>
</dbReference>
<dbReference type="Gene3D" id="3.60.21.10">
    <property type="match status" value="1"/>
</dbReference>
<name>A0A161JPL3_9CORY</name>
<dbReference type="GO" id="GO:0016787">
    <property type="term" value="F:hydrolase activity"/>
    <property type="evidence" value="ECO:0007669"/>
    <property type="project" value="InterPro"/>
</dbReference>
<evidence type="ECO:0000313" key="5">
    <source>
        <dbReference type="Proteomes" id="UP000218244"/>
    </source>
</evidence>
<accession>A0A161JPL3</accession>
<feature type="region of interest" description="Disordered" evidence="1">
    <location>
        <begin position="226"/>
        <end position="245"/>
    </location>
</feature>
<dbReference type="InterPro" id="IPR013783">
    <property type="entry name" value="Ig-like_fold"/>
</dbReference>
<dbReference type="InterPro" id="IPR004843">
    <property type="entry name" value="Calcineurin-like_PHP"/>
</dbReference>
<protein>
    <submittedName>
        <fullName evidence="4">Phosphoesterase</fullName>
    </submittedName>
</protein>
<dbReference type="Pfam" id="PF00932">
    <property type="entry name" value="LTD"/>
    <property type="match status" value="1"/>
</dbReference>
<evidence type="ECO:0000313" key="4">
    <source>
        <dbReference type="EMBL" id="BAU97410.1"/>
    </source>
</evidence>
<dbReference type="Gene3D" id="2.60.40.10">
    <property type="entry name" value="Immunoglobulins"/>
    <property type="match status" value="1"/>
</dbReference>
<dbReference type="InterPro" id="IPR011401">
    <property type="entry name" value="Pesterase_YvnB"/>
</dbReference>